<evidence type="ECO:0000256" key="7">
    <source>
        <dbReference type="ARBA" id="ARBA00035369"/>
    </source>
</evidence>
<evidence type="ECO:0000256" key="2">
    <source>
        <dbReference type="ARBA" id="ARBA00008046"/>
    </source>
</evidence>
<dbReference type="GO" id="GO:0005739">
    <property type="term" value="C:mitochondrion"/>
    <property type="evidence" value="ECO:0007669"/>
    <property type="project" value="UniProtKB-SubCell"/>
</dbReference>
<proteinExistence type="inferred from homology"/>
<protein>
    <recommendedName>
        <fullName evidence="6">Small ribosomal subunit protein mS25</fullName>
    </recommendedName>
    <alternativeName>
        <fullName evidence="7">28S ribosomal protein S25, mitochondrial</fullName>
    </alternativeName>
</protein>
<keyword evidence="5" id="KW-0687">Ribonucleoprotein</keyword>
<dbReference type="GO" id="GO:1990904">
    <property type="term" value="C:ribonucleoprotein complex"/>
    <property type="evidence" value="ECO:0007669"/>
    <property type="project" value="UniProtKB-KW"/>
</dbReference>
<dbReference type="InterPro" id="IPR040049">
    <property type="entry name" value="Ribosomal_mS25/mL61"/>
</dbReference>
<sequence>MPFLRGIMPIRRTLYYLEKGDIYLRSEVKILAITFNPKLDNSKGTREFVFWHWAQLQYKNPYVQMVKFRRSFPIPYIQAFLENGSEVLMDLDNYSRQEVHERLSRILGKTEKILAHERMTTAKAENPAYFGETYARQCICEMQGQQPCPSVVPLPDYMRGKWRWNKNLC</sequence>
<dbReference type="Pfam" id="PF05047">
    <property type="entry name" value="L51_S25_CI-B8"/>
    <property type="match status" value="1"/>
</dbReference>
<dbReference type="AlphaFoldDB" id="A0A5S6QLE0"/>
<dbReference type="InterPro" id="IPR007741">
    <property type="entry name" value="Ribosomal_mL43/mS25/NADH_DH"/>
</dbReference>
<keyword evidence="9" id="KW-1185">Reference proteome</keyword>
<dbReference type="PANTHER" id="PTHR13274">
    <property type="entry name" value="MITOCHONDRIAL RIBOSOMAL PROTEIN S25"/>
    <property type="match status" value="1"/>
</dbReference>
<evidence type="ECO:0000256" key="3">
    <source>
        <dbReference type="ARBA" id="ARBA00022980"/>
    </source>
</evidence>
<dbReference type="SMART" id="SM00916">
    <property type="entry name" value="L51_S25_CI-B8"/>
    <property type="match status" value="1"/>
</dbReference>
<comment type="subcellular location">
    <subcellularLocation>
        <location evidence="1">Mitochondrion</location>
    </subcellularLocation>
</comment>
<evidence type="ECO:0000256" key="4">
    <source>
        <dbReference type="ARBA" id="ARBA00023128"/>
    </source>
</evidence>
<dbReference type="GO" id="GO:0005840">
    <property type="term" value="C:ribosome"/>
    <property type="evidence" value="ECO:0007669"/>
    <property type="project" value="UniProtKB-KW"/>
</dbReference>
<organism evidence="9 10">
    <name type="scientific">Trichuris muris</name>
    <name type="common">Mouse whipworm</name>
    <dbReference type="NCBI Taxonomy" id="70415"/>
    <lineage>
        <taxon>Eukaryota</taxon>
        <taxon>Metazoa</taxon>
        <taxon>Ecdysozoa</taxon>
        <taxon>Nematoda</taxon>
        <taxon>Enoplea</taxon>
        <taxon>Dorylaimia</taxon>
        <taxon>Trichinellida</taxon>
        <taxon>Trichuridae</taxon>
        <taxon>Trichuris</taxon>
    </lineage>
</organism>
<dbReference type="WBParaSite" id="TMUE_2000008025.1">
    <property type="protein sequence ID" value="TMUE_2000008025.1"/>
    <property type="gene ID" value="WBGene00300132"/>
</dbReference>
<keyword evidence="3" id="KW-0689">Ribosomal protein</keyword>
<dbReference type="Gene3D" id="3.40.30.10">
    <property type="entry name" value="Glutaredoxin"/>
    <property type="match status" value="1"/>
</dbReference>
<dbReference type="Proteomes" id="UP000046395">
    <property type="component" value="Unassembled WGS sequence"/>
</dbReference>
<evidence type="ECO:0000259" key="8">
    <source>
        <dbReference type="SMART" id="SM00916"/>
    </source>
</evidence>
<dbReference type="SUPFAM" id="SSF52833">
    <property type="entry name" value="Thioredoxin-like"/>
    <property type="match status" value="1"/>
</dbReference>
<evidence type="ECO:0000256" key="5">
    <source>
        <dbReference type="ARBA" id="ARBA00023274"/>
    </source>
</evidence>
<dbReference type="InterPro" id="IPR036249">
    <property type="entry name" value="Thioredoxin-like_sf"/>
</dbReference>
<evidence type="ECO:0000256" key="6">
    <source>
        <dbReference type="ARBA" id="ARBA00035139"/>
    </source>
</evidence>
<dbReference type="STRING" id="70415.A0A5S6QLE0"/>
<dbReference type="PANTHER" id="PTHR13274:SF2">
    <property type="entry name" value="SMALL RIBOSOMAL SUBUNIT PROTEIN MS25"/>
    <property type="match status" value="1"/>
</dbReference>
<evidence type="ECO:0000256" key="1">
    <source>
        <dbReference type="ARBA" id="ARBA00004173"/>
    </source>
</evidence>
<feature type="domain" description="Ribosomal protein/NADH dehydrogenase" evidence="8">
    <location>
        <begin position="38"/>
        <end position="110"/>
    </location>
</feature>
<dbReference type="GO" id="GO:0003735">
    <property type="term" value="F:structural constituent of ribosome"/>
    <property type="evidence" value="ECO:0007669"/>
    <property type="project" value="InterPro"/>
</dbReference>
<accession>A0A5S6QLE0</accession>
<reference evidence="10" key="1">
    <citation type="submission" date="2019-12" db="UniProtKB">
        <authorList>
            <consortium name="WormBaseParasite"/>
        </authorList>
    </citation>
    <scope>IDENTIFICATION</scope>
</reference>
<comment type="similarity">
    <text evidence="2">Belongs to the mitochondrion-specific ribosomal protein mS25 family.</text>
</comment>
<evidence type="ECO:0000313" key="10">
    <source>
        <dbReference type="WBParaSite" id="TMUE_2000008025.1"/>
    </source>
</evidence>
<evidence type="ECO:0000313" key="9">
    <source>
        <dbReference type="Proteomes" id="UP000046395"/>
    </source>
</evidence>
<keyword evidence="4" id="KW-0496">Mitochondrion</keyword>
<name>A0A5S6QLE0_TRIMR</name>